<feature type="compositionally biased region" description="Low complexity" evidence="1">
    <location>
        <begin position="174"/>
        <end position="213"/>
    </location>
</feature>
<dbReference type="Gene3D" id="3.40.395.10">
    <property type="entry name" value="Adenoviral Proteinase, Chain A"/>
    <property type="match status" value="1"/>
</dbReference>
<proteinExistence type="predicted"/>
<gene>
    <name evidence="2" type="ORF">Tdes44962_MAKER07228</name>
</gene>
<dbReference type="EMBL" id="RIBY02000269">
    <property type="protein sequence ID" value="KAH9844640.1"/>
    <property type="molecule type" value="Genomic_DNA"/>
</dbReference>
<dbReference type="Proteomes" id="UP001138500">
    <property type="component" value="Unassembled WGS sequence"/>
</dbReference>
<reference evidence="2 3" key="1">
    <citation type="journal article" date="2018" name="IMA Fungus">
        <title>IMA Genome-F 10: Nine draft genome sequences of Claviceps purpurea s.lat., including C. arundinis, C. humidiphila, and C. cf. spartinae, pseudomolecules for the pitch canker pathogen Fusarium circinatum, draft genome of Davidsoniella eucalypti, Grosmannia galeiformis, Quambalaria eucalypti, and Teratosphaeria destructans.</title>
        <authorList>
            <person name="Wingfield B.D."/>
            <person name="Liu M."/>
            <person name="Nguyen H.D."/>
            <person name="Lane F.A."/>
            <person name="Morgan S.W."/>
            <person name="De Vos L."/>
            <person name="Wilken P.M."/>
            <person name="Duong T.A."/>
            <person name="Aylward J."/>
            <person name="Coetzee M.P."/>
            <person name="Dadej K."/>
            <person name="De Beer Z.W."/>
            <person name="Findlay W."/>
            <person name="Havenga M."/>
            <person name="Kolarik M."/>
            <person name="Menzies J.G."/>
            <person name="Naidoo K."/>
            <person name="Pochopski O."/>
            <person name="Shoukouhi P."/>
            <person name="Santana Q.C."/>
            <person name="Seifert K.A."/>
            <person name="Soal N."/>
            <person name="Steenkamp E.T."/>
            <person name="Tatham C.T."/>
            <person name="van der Nest M.A."/>
            <person name="Wingfield M.J."/>
        </authorList>
    </citation>
    <scope>NUCLEOTIDE SEQUENCE [LARGE SCALE GENOMIC DNA]</scope>
    <source>
        <strain evidence="2">CMW44962</strain>
    </source>
</reference>
<evidence type="ECO:0000313" key="3">
    <source>
        <dbReference type="Proteomes" id="UP001138500"/>
    </source>
</evidence>
<protein>
    <submittedName>
        <fullName evidence="2">Plasma membrane calcium-transporting atpase 2</fullName>
    </submittedName>
</protein>
<name>A0A9W7W6L7_9PEZI</name>
<reference evidence="2 3" key="2">
    <citation type="journal article" date="2021" name="Curr. Genet.">
        <title>Genetic response to nitrogen starvation in the aggressive Eucalyptus foliar pathogen Teratosphaeria destructans.</title>
        <authorList>
            <person name="Havenga M."/>
            <person name="Wingfield B.D."/>
            <person name="Wingfield M.J."/>
            <person name="Dreyer L.L."/>
            <person name="Roets F."/>
            <person name="Aylward J."/>
        </authorList>
    </citation>
    <scope>NUCLEOTIDE SEQUENCE [LARGE SCALE GENOMIC DNA]</scope>
    <source>
        <strain evidence="2">CMW44962</strain>
    </source>
</reference>
<evidence type="ECO:0000313" key="2">
    <source>
        <dbReference type="EMBL" id="KAH9844640.1"/>
    </source>
</evidence>
<comment type="caution">
    <text evidence="2">The sequence shown here is derived from an EMBL/GenBank/DDBJ whole genome shotgun (WGS) entry which is preliminary data.</text>
</comment>
<accession>A0A9W7W6L7</accession>
<dbReference type="AlphaFoldDB" id="A0A9W7W6L7"/>
<organism evidence="2 3">
    <name type="scientific">Teratosphaeria destructans</name>
    <dbReference type="NCBI Taxonomy" id="418781"/>
    <lineage>
        <taxon>Eukaryota</taxon>
        <taxon>Fungi</taxon>
        <taxon>Dikarya</taxon>
        <taxon>Ascomycota</taxon>
        <taxon>Pezizomycotina</taxon>
        <taxon>Dothideomycetes</taxon>
        <taxon>Dothideomycetidae</taxon>
        <taxon>Mycosphaerellales</taxon>
        <taxon>Teratosphaeriaceae</taxon>
        <taxon>Teratosphaeria</taxon>
    </lineage>
</organism>
<dbReference type="OrthoDB" id="3800536at2759"/>
<feature type="region of interest" description="Disordered" evidence="1">
    <location>
        <begin position="174"/>
        <end position="261"/>
    </location>
</feature>
<feature type="region of interest" description="Disordered" evidence="1">
    <location>
        <begin position="341"/>
        <end position="366"/>
    </location>
</feature>
<evidence type="ECO:0000256" key="1">
    <source>
        <dbReference type="SAM" id="MobiDB-lite"/>
    </source>
</evidence>
<feature type="compositionally biased region" description="Basic and acidic residues" evidence="1">
    <location>
        <begin position="233"/>
        <end position="242"/>
    </location>
</feature>
<dbReference type="InterPro" id="IPR038765">
    <property type="entry name" value="Papain-like_cys_pep_sf"/>
</dbReference>
<dbReference type="SUPFAM" id="SSF54001">
    <property type="entry name" value="Cysteine proteinases"/>
    <property type="match status" value="1"/>
</dbReference>
<keyword evidence="3" id="KW-1185">Reference proteome</keyword>
<sequence>MAEKLSAGLSERLATLEAASRPLKTNALRDMHALWLDVLAEESAHKLEDIFSEEFLERVNKRITEQLDGKRYVTRHFRPLALSKWRCRPHHVLAYFGLDSALSKTTWTHLRNMAPAMSFDVAVTRVNAARLARVNGRGRPGLRNADHYVPDDFQQVISDNDDAVSVLKKVVTPRRLPSSSARGSSVRMSNVRGSSVRGSSVSRSSVECGRRGSLPQIPEEMSAFLIPDAESSEVEHHEEPPRKRARPSSLEPGAAAQQSLQAPSALLEDELDRSITHPIAANVHAMSPLSLEASVELSTLIQTSVVDEEGSADAGKTNTNIVTPRKLSLSANKAMNIDGQEFADSSKPDTNLPPQQDHDARHGDEPAADAVAHIGNDWVANECLETTATDDGWVHVDDDGDADEGREVSATASSYVVPRDFGTVQTVQRLVSRLLDNEFLNDELVGGVLRILNPEPTRIYVSIAGSFPGQHLIREHRFQLGIYVCNINDNHWTTAAADFSTGLVTVFDSLHKRDIIQKTYRDCLAQLQSRSLLPRPGKKGEVIEWRHQAGKHALRQSDALNCGIYSIVHGLCAMHRMALPASIDPTLWRRLLACGFHSSWQAVLDRVACADQDDSCKLPDGLHSSRTAADLYRGTLALSRFLETYVEQNDRKSKADATRADEIQLVLSLLRPAREVFEGKIDSIEDTLLRLQDQLTDPTTHSRKAIEQLVTSLTRRDKLEAELAWQWVDHVKSAAKHLLDGQTQHKEEEAADQVKLADLLRATAGKFMFHANLLHTPTA</sequence>
<feature type="compositionally biased region" description="Basic and acidic residues" evidence="1">
    <location>
        <begin position="356"/>
        <end position="365"/>
    </location>
</feature>